<evidence type="ECO:0000259" key="6">
    <source>
        <dbReference type="PROSITE" id="PS50103"/>
    </source>
</evidence>
<dbReference type="InterPro" id="IPR019496">
    <property type="entry name" value="NUFIP1_cons_dom"/>
</dbReference>
<comment type="caution">
    <text evidence="7">The sequence shown here is derived from an EMBL/GenBank/DDBJ whole genome shotgun (WGS) entry which is preliminary data.</text>
</comment>
<keyword evidence="8" id="KW-1185">Reference proteome</keyword>
<feature type="region of interest" description="Disordered" evidence="5">
    <location>
        <begin position="38"/>
        <end position="132"/>
    </location>
</feature>
<dbReference type="AlphaFoldDB" id="A0A9W8BE27"/>
<feature type="region of interest" description="Disordered" evidence="5">
    <location>
        <begin position="159"/>
        <end position="180"/>
    </location>
</feature>
<evidence type="ECO:0000256" key="1">
    <source>
        <dbReference type="ARBA" id="ARBA00022723"/>
    </source>
</evidence>
<dbReference type="PANTHER" id="PTHR13309:SF0">
    <property type="entry name" value="FMR1-INTERACTING PROTEIN NUFIP1"/>
    <property type="match status" value="1"/>
</dbReference>
<evidence type="ECO:0000313" key="7">
    <source>
        <dbReference type="EMBL" id="KAJ2003780.1"/>
    </source>
</evidence>
<dbReference type="Pfam" id="PF10453">
    <property type="entry name" value="NUFIP1"/>
    <property type="match status" value="1"/>
</dbReference>
<sequence length="228" mass="25020">MLGDQVHPLIKSRRLDTPEEIAAWIAERKAKYPTNENIRLKAMQTSGGDNASHSSLGHASNKRKHNSVELTTAVSAPSSNPLSMLMSYAGESDADKSSDDDSSDDDKAPDLMSSKPPAVQAPFKPSGLAPGADRRKLRTCKYFAKDRCHRGNACPFAHSEPHKPRETLPPASAAEPSSAKGTQSLLEMLMAKDIDRENSRILQCIEYICDKNFLGVPAQYELLYQTKH</sequence>
<keyword evidence="3 4" id="KW-0862">Zinc</keyword>
<dbReference type="InterPro" id="IPR039136">
    <property type="entry name" value="NUFIP1-like"/>
</dbReference>
<feature type="compositionally biased region" description="Basic and acidic residues" evidence="5">
    <location>
        <begin position="93"/>
        <end position="109"/>
    </location>
</feature>
<dbReference type="Gene3D" id="3.30.1370.210">
    <property type="match status" value="1"/>
</dbReference>
<dbReference type="GO" id="GO:0008270">
    <property type="term" value="F:zinc ion binding"/>
    <property type="evidence" value="ECO:0007669"/>
    <property type="project" value="UniProtKB-KW"/>
</dbReference>
<accession>A0A9W8BE27</accession>
<organism evidence="7 8">
    <name type="scientific">Coemansia thaxteri</name>
    <dbReference type="NCBI Taxonomy" id="2663907"/>
    <lineage>
        <taxon>Eukaryota</taxon>
        <taxon>Fungi</taxon>
        <taxon>Fungi incertae sedis</taxon>
        <taxon>Zoopagomycota</taxon>
        <taxon>Kickxellomycotina</taxon>
        <taxon>Kickxellomycetes</taxon>
        <taxon>Kickxellales</taxon>
        <taxon>Kickxellaceae</taxon>
        <taxon>Coemansia</taxon>
    </lineage>
</organism>
<feature type="compositionally biased region" description="Polar residues" evidence="5">
    <location>
        <begin position="43"/>
        <end position="58"/>
    </location>
</feature>
<evidence type="ECO:0000256" key="4">
    <source>
        <dbReference type="PROSITE-ProRule" id="PRU00723"/>
    </source>
</evidence>
<feature type="domain" description="C3H1-type" evidence="6">
    <location>
        <begin position="134"/>
        <end position="161"/>
    </location>
</feature>
<evidence type="ECO:0000256" key="3">
    <source>
        <dbReference type="ARBA" id="ARBA00022833"/>
    </source>
</evidence>
<dbReference type="InterPro" id="IPR000571">
    <property type="entry name" value="Znf_CCCH"/>
</dbReference>
<gene>
    <name evidence="7" type="ORF">H4R26_002883</name>
</gene>
<evidence type="ECO:0000256" key="5">
    <source>
        <dbReference type="SAM" id="MobiDB-lite"/>
    </source>
</evidence>
<dbReference type="PROSITE" id="PS50103">
    <property type="entry name" value="ZF_C3H1"/>
    <property type="match status" value="1"/>
</dbReference>
<dbReference type="SUPFAM" id="SSF90229">
    <property type="entry name" value="CCCH zinc finger"/>
    <property type="match status" value="1"/>
</dbReference>
<dbReference type="GO" id="GO:0003723">
    <property type="term" value="F:RNA binding"/>
    <property type="evidence" value="ECO:0007669"/>
    <property type="project" value="InterPro"/>
</dbReference>
<dbReference type="EMBL" id="JANBQF010000197">
    <property type="protein sequence ID" value="KAJ2003780.1"/>
    <property type="molecule type" value="Genomic_DNA"/>
</dbReference>
<dbReference type="GO" id="GO:0005634">
    <property type="term" value="C:nucleus"/>
    <property type="evidence" value="ECO:0007669"/>
    <property type="project" value="TreeGrafter"/>
</dbReference>
<dbReference type="PANTHER" id="PTHR13309">
    <property type="entry name" value="NUCLEAR FRAGILE X MENTAL RETARDATION PROTEIN INTERACTING PROTEIN 1"/>
    <property type="match status" value="1"/>
</dbReference>
<reference evidence="7" key="1">
    <citation type="submission" date="2022-07" db="EMBL/GenBank/DDBJ databases">
        <title>Phylogenomic reconstructions and comparative analyses of Kickxellomycotina fungi.</title>
        <authorList>
            <person name="Reynolds N.K."/>
            <person name="Stajich J.E."/>
            <person name="Barry K."/>
            <person name="Grigoriev I.V."/>
            <person name="Crous P."/>
            <person name="Smith M.E."/>
        </authorList>
    </citation>
    <scope>NUCLEOTIDE SEQUENCE</scope>
    <source>
        <strain evidence="7">IMI 214461</strain>
    </source>
</reference>
<dbReference type="OrthoDB" id="273070at2759"/>
<proteinExistence type="predicted"/>
<dbReference type="Proteomes" id="UP001150907">
    <property type="component" value="Unassembled WGS sequence"/>
</dbReference>
<keyword evidence="1 4" id="KW-0479">Metal-binding</keyword>
<keyword evidence="2 4" id="KW-0863">Zinc-finger</keyword>
<dbReference type="GO" id="GO:0000492">
    <property type="term" value="P:box C/D snoRNP assembly"/>
    <property type="evidence" value="ECO:0007669"/>
    <property type="project" value="TreeGrafter"/>
</dbReference>
<dbReference type="Pfam" id="PF00642">
    <property type="entry name" value="zf-CCCH"/>
    <property type="match status" value="1"/>
</dbReference>
<evidence type="ECO:0000313" key="8">
    <source>
        <dbReference type="Proteomes" id="UP001150907"/>
    </source>
</evidence>
<feature type="compositionally biased region" description="Polar residues" evidence="5">
    <location>
        <begin position="68"/>
        <end position="82"/>
    </location>
</feature>
<feature type="zinc finger region" description="C3H1-type" evidence="4">
    <location>
        <begin position="134"/>
        <end position="161"/>
    </location>
</feature>
<dbReference type="InterPro" id="IPR036855">
    <property type="entry name" value="Znf_CCCH_sf"/>
</dbReference>
<protein>
    <recommendedName>
        <fullName evidence="6">C3H1-type domain-containing protein</fullName>
    </recommendedName>
</protein>
<name>A0A9W8BE27_9FUNG</name>
<evidence type="ECO:0000256" key="2">
    <source>
        <dbReference type="ARBA" id="ARBA00022771"/>
    </source>
</evidence>
<feature type="compositionally biased region" description="Low complexity" evidence="5">
    <location>
        <begin position="169"/>
        <end position="179"/>
    </location>
</feature>